<protein>
    <recommendedName>
        <fullName evidence="5">SLH domain-containing protein</fullName>
    </recommendedName>
</protein>
<comment type="caution">
    <text evidence="6">The sequence shown here is derived from an EMBL/GenBank/DDBJ whole genome shotgun (WGS) entry which is preliminary data.</text>
</comment>
<feature type="domain" description="SLH" evidence="5">
    <location>
        <begin position="663"/>
        <end position="720"/>
    </location>
</feature>
<keyword evidence="4" id="KW-0378">Hydrolase</keyword>
<dbReference type="GO" id="GO:0016788">
    <property type="term" value="F:hydrolase activity, acting on ester bonds"/>
    <property type="evidence" value="ECO:0007669"/>
    <property type="project" value="InterPro"/>
</dbReference>
<evidence type="ECO:0000256" key="3">
    <source>
        <dbReference type="ARBA" id="ARBA00022729"/>
    </source>
</evidence>
<accession>A0A1C1A2I2</accession>
<comment type="similarity">
    <text evidence="4">Belongs to the 5'-nucleotidase family.</text>
</comment>
<evidence type="ECO:0000256" key="1">
    <source>
        <dbReference type="ARBA" id="ARBA00004613"/>
    </source>
</evidence>
<dbReference type="Proteomes" id="UP000093309">
    <property type="component" value="Unassembled WGS sequence"/>
</dbReference>
<dbReference type="InterPro" id="IPR004843">
    <property type="entry name" value="Calcineurin-like_PHP"/>
</dbReference>
<keyword evidence="7" id="KW-1185">Reference proteome</keyword>
<name>A0A1C1A2I2_9BACL</name>
<sequence>MLKKLLCIMCGVTLASQFALIASAQEASKDDWTLRILHTNDTHGHLESVARLSTVINEARKEHPNSVLLSAGDVFDGTPYFKQYRGLADLKFMNLLGYDVMTIGNHELYVEDLANFVKGAQFPILNANYDFSKEPLLAPLLHESIEDSKKASGEIHPAVVMHVKGEQVGVVGLTTGEDIELEDHMQLYDLYSTTRKTIAKLATQGVNKIIVLSHLGYYVDLELAKNVKGIDVIVGGHTHTQLEHPVIVKRDQDEAPTLVVQTGQYGEFLGSLDATFDKNGVVTRWNGRLVPVNEQDDNENFRVADDPKVKAVLDELTAPLEDMKKSIVGKSAVELNGERFAVRSKETNMGNLITDSMLSKASEKTDASLALISGGNIRASIPAGTITLSDVTTTMPFEHNLFTLQLTGKQVIQALENGVSEVEKKTGKFPQVAGMKYVWDPAGQPFKRIVSVEVKTARGYEPIQTEAIYTLATVKYLADGGDGYVVFKQAQDAGLMRNIGDVDYDILIAYMQRIGEISPQVEGRITEGRVTEELNQPRFIDMQGHWARKEIEFLADRQIVTGSSEGRFVPDEKITRAQISVMLAKALSLTSSAEGLPFRDVTADAWYTNAINQVYLADLLTGRDEVTFSPNESITREELAGIAMNAYGYITGKRLADLTMWSTDVFADEQEINALAKASVQQAVGLGMLQRGDDGMFRPSEEVTRAQASIVIQRLLSVKP</sequence>
<dbReference type="PRINTS" id="PR01607">
    <property type="entry name" value="APYRASEFAMLY"/>
</dbReference>
<keyword evidence="3 4" id="KW-0732">Signal</keyword>
<feature type="domain" description="SLH" evidence="5">
    <location>
        <begin position="598"/>
        <end position="657"/>
    </location>
</feature>
<evidence type="ECO:0000256" key="2">
    <source>
        <dbReference type="ARBA" id="ARBA00022525"/>
    </source>
</evidence>
<dbReference type="Pfam" id="PF02872">
    <property type="entry name" value="5_nucleotid_C"/>
    <property type="match status" value="1"/>
</dbReference>
<organism evidence="6 7">
    <name type="scientific">Paenibacillus pectinilyticus</name>
    <dbReference type="NCBI Taxonomy" id="512399"/>
    <lineage>
        <taxon>Bacteria</taxon>
        <taxon>Bacillati</taxon>
        <taxon>Bacillota</taxon>
        <taxon>Bacilli</taxon>
        <taxon>Bacillales</taxon>
        <taxon>Paenibacillaceae</taxon>
        <taxon>Paenibacillus</taxon>
    </lineage>
</organism>
<dbReference type="PANTHER" id="PTHR11575:SF24">
    <property type="entry name" value="5'-NUCLEOTIDASE"/>
    <property type="match status" value="1"/>
</dbReference>
<dbReference type="InterPro" id="IPR001119">
    <property type="entry name" value="SLH_dom"/>
</dbReference>
<feature type="domain" description="SLH" evidence="5">
    <location>
        <begin position="534"/>
        <end position="597"/>
    </location>
</feature>
<feature type="signal peptide" evidence="4">
    <location>
        <begin position="1"/>
        <end position="24"/>
    </location>
</feature>
<feature type="chain" id="PRO_5008448699" description="SLH domain-containing protein" evidence="4">
    <location>
        <begin position="25"/>
        <end position="720"/>
    </location>
</feature>
<evidence type="ECO:0000256" key="4">
    <source>
        <dbReference type="RuleBase" id="RU362119"/>
    </source>
</evidence>
<dbReference type="InterPro" id="IPR036907">
    <property type="entry name" value="5'-Nucleotdase_C_sf"/>
</dbReference>
<proteinExistence type="inferred from homology"/>
<dbReference type="InterPro" id="IPR008334">
    <property type="entry name" value="5'-Nucleotdase_C"/>
</dbReference>
<dbReference type="PROSITE" id="PS51272">
    <property type="entry name" value="SLH"/>
    <property type="match status" value="3"/>
</dbReference>
<dbReference type="SUPFAM" id="SSF56300">
    <property type="entry name" value="Metallo-dependent phosphatases"/>
    <property type="match status" value="1"/>
</dbReference>
<gene>
    <name evidence="6" type="ORF">A8709_11205</name>
</gene>
<dbReference type="InterPro" id="IPR006146">
    <property type="entry name" value="5'-Nucleotdase_CS"/>
</dbReference>
<reference evidence="7" key="1">
    <citation type="submission" date="2016-05" db="EMBL/GenBank/DDBJ databases">
        <title>Paenibacillus oryzae. sp. nov., isolated from the rice root.</title>
        <authorList>
            <person name="Zhang J."/>
            <person name="Zhang X."/>
        </authorList>
    </citation>
    <scope>NUCLEOTIDE SEQUENCE [LARGE SCALE GENOMIC DNA]</scope>
    <source>
        <strain evidence="7">KCTC13222</strain>
    </source>
</reference>
<dbReference type="Pfam" id="PF00149">
    <property type="entry name" value="Metallophos"/>
    <property type="match status" value="1"/>
</dbReference>
<keyword evidence="4" id="KW-0547">Nucleotide-binding</keyword>
<dbReference type="Pfam" id="PF00395">
    <property type="entry name" value="SLH"/>
    <property type="match status" value="3"/>
</dbReference>
<dbReference type="STRING" id="512399.A8709_11205"/>
<dbReference type="FunFam" id="3.90.780.10:FF:000004">
    <property type="entry name" value="UDP-sugar hydrolase, putative"/>
    <property type="match status" value="1"/>
</dbReference>
<evidence type="ECO:0000259" key="5">
    <source>
        <dbReference type="PROSITE" id="PS51272"/>
    </source>
</evidence>
<dbReference type="GO" id="GO:0000166">
    <property type="term" value="F:nucleotide binding"/>
    <property type="evidence" value="ECO:0007669"/>
    <property type="project" value="UniProtKB-KW"/>
</dbReference>
<dbReference type="InterPro" id="IPR006179">
    <property type="entry name" value="5_nucleotidase/apyrase"/>
</dbReference>
<dbReference type="OrthoDB" id="9801679at2"/>
<dbReference type="PROSITE" id="PS00785">
    <property type="entry name" value="5_NUCLEOTIDASE_1"/>
    <property type="match status" value="1"/>
</dbReference>
<comment type="subcellular location">
    <subcellularLocation>
        <location evidence="1">Secreted</location>
    </subcellularLocation>
</comment>
<dbReference type="Gene3D" id="3.90.780.10">
    <property type="entry name" value="5'-Nucleotidase, C-terminal domain"/>
    <property type="match status" value="1"/>
</dbReference>
<dbReference type="EMBL" id="LYPC01000016">
    <property type="protein sequence ID" value="OCT14740.1"/>
    <property type="molecule type" value="Genomic_DNA"/>
</dbReference>
<dbReference type="SUPFAM" id="SSF55816">
    <property type="entry name" value="5'-nucleotidase (syn. UDP-sugar hydrolase), C-terminal domain"/>
    <property type="match status" value="1"/>
</dbReference>
<keyword evidence="2" id="KW-0964">Secreted</keyword>
<dbReference type="InterPro" id="IPR029052">
    <property type="entry name" value="Metallo-depent_PP-like"/>
</dbReference>
<dbReference type="GO" id="GO:0005576">
    <property type="term" value="C:extracellular region"/>
    <property type="evidence" value="ECO:0007669"/>
    <property type="project" value="UniProtKB-SubCell"/>
</dbReference>
<evidence type="ECO:0000313" key="7">
    <source>
        <dbReference type="Proteomes" id="UP000093309"/>
    </source>
</evidence>
<dbReference type="PANTHER" id="PTHR11575">
    <property type="entry name" value="5'-NUCLEOTIDASE-RELATED"/>
    <property type="match status" value="1"/>
</dbReference>
<dbReference type="Gene3D" id="3.60.21.10">
    <property type="match status" value="1"/>
</dbReference>
<dbReference type="GO" id="GO:0046872">
    <property type="term" value="F:metal ion binding"/>
    <property type="evidence" value="ECO:0007669"/>
    <property type="project" value="InterPro"/>
</dbReference>
<dbReference type="AlphaFoldDB" id="A0A1C1A2I2"/>
<dbReference type="GO" id="GO:0009166">
    <property type="term" value="P:nucleotide catabolic process"/>
    <property type="evidence" value="ECO:0007669"/>
    <property type="project" value="InterPro"/>
</dbReference>
<evidence type="ECO:0000313" key="6">
    <source>
        <dbReference type="EMBL" id="OCT14740.1"/>
    </source>
</evidence>